<dbReference type="InterPro" id="IPR052608">
    <property type="entry name" value="U-box_domain_protein"/>
</dbReference>
<evidence type="ECO:0000256" key="1">
    <source>
        <dbReference type="ARBA" id="ARBA00004906"/>
    </source>
</evidence>
<evidence type="ECO:0000256" key="2">
    <source>
        <dbReference type="ARBA" id="ARBA00022679"/>
    </source>
</evidence>
<feature type="domain" description="U-box" evidence="4">
    <location>
        <begin position="1"/>
        <end position="66"/>
    </location>
</feature>
<sequence length="102" mass="11858">MHDPVTLENEQTFEREAIDKLFKECKDSGRKMVFPLTQKQVKSTYLNPSIALRNTIEEWSARNEAAQLDLACSSLNLGSPESDVVRALKYIQYLIRFSYWLE</sequence>
<dbReference type="GO" id="GO:0004842">
    <property type="term" value="F:ubiquitin-protein transferase activity"/>
    <property type="evidence" value="ECO:0007669"/>
    <property type="project" value="InterPro"/>
</dbReference>
<dbReference type="Gene3D" id="3.30.40.10">
    <property type="entry name" value="Zinc/RING finger domain, C3HC4 (zinc finger)"/>
    <property type="match status" value="1"/>
</dbReference>
<dbReference type="Pfam" id="PF04564">
    <property type="entry name" value="U-box"/>
    <property type="match status" value="1"/>
</dbReference>
<dbReference type="PROSITE" id="PS51698">
    <property type="entry name" value="U_BOX"/>
    <property type="match status" value="1"/>
</dbReference>
<keyword evidence="3" id="KW-0833">Ubl conjugation pathway</keyword>
<reference evidence="5" key="1">
    <citation type="journal article" date="2023" name="Plant J.">
        <title>Genome sequences and population genomics provide insights into the demographic history, inbreeding, and mutation load of two 'living fossil' tree species of Dipteronia.</title>
        <authorList>
            <person name="Feng Y."/>
            <person name="Comes H.P."/>
            <person name="Chen J."/>
            <person name="Zhu S."/>
            <person name="Lu R."/>
            <person name="Zhang X."/>
            <person name="Li P."/>
            <person name="Qiu J."/>
            <person name="Olsen K.M."/>
            <person name="Qiu Y."/>
        </authorList>
    </citation>
    <scope>NUCLEOTIDE SEQUENCE</scope>
    <source>
        <strain evidence="5">NBL</strain>
    </source>
</reference>
<organism evidence="5 6">
    <name type="scientific">Dipteronia sinensis</name>
    <dbReference type="NCBI Taxonomy" id="43782"/>
    <lineage>
        <taxon>Eukaryota</taxon>
        <taxon>Viridiplantae</taxon>
        <taxon>Streptophyta</taxon>
        <taxon>Embryophyta</taxon>
        <taxon>Tracheophyta</taxon>
        <taxon>Spermatophyta</taxon>
        <taxon>Magnoliopsida</taxon>
        <taxon>eudicotyledons</taxon>
        <taxon>Gunneridae</taxon>
        <taxon>Pentapetalae</taxon>
        <taxon>rosids</taxon>
        <taxon>malvids</taxon>
        <taxon>Sapindales</taxon>
        <taxon>Sapindaceae</taxon>
        <taxon>Hippocastanoideae</taxon>
        <taxon>Acereae</taxon>
        <taxon>Dipteronia</taxon>
    </lineage>
</organism>
<dbReference type="SMART" id="SM00504">
    <property type="entry name" value="Ubox"/>
    <property type="match status" value="1"/>
</dbReference>
<dbReference type="PANTHER" id="PTHR45958:SF6">
    <property type="entry name" value="U-BOX DOMAIN-CONTAINING PROTEIN 43"/>
    <property type="match status" value="1"/>
</dbReference>
<accession>A0AAE0B9T4</accession>
<keyword evidence="6" id="KW-1185">Reference proteome</keyword>
<dbReference type="InterPro" id="IPR013083">
    <property type="entry name" value="Znf_RING/FYVE/PHD"/>
</dbReference>
<evidence type="ECO:0000256" key="3">
    <source>
        <dbReference type="ARBA" id="ARBA00022786"/>
    </source>
</evidence>
<dbReference type="PANTHER" id="PTHR45958">
    <property type="entry name" value="RING-TYPE E3 UBIQUITIN TRANSFERASE"/>
    <property type="match status" value="1"/>
</dbReference>
<name>A0AAE0B9T4_9ROSI</name>
<evidence type="ECO:0000313" key="5">
    <source>
        <dbReference type="EMBL" id="KAK3232019.1"/>
    </source>
</evidence>
<protein>
    <recommendedName>
        <fullName evidence="4">U-box domain-containing protein</fullName>
    </recommendedName>
</protein>
<dbReference type="Proteomes" id="UP001281410">
    <property type="component" value="Unassembled WGS sequence"/>
</dbReference>
<dbReference type="EMBL" id="JANJYJ010000001">
    <property type="protein sequence ID" value="KAK3232019.1"/>
    <property type="molecule type" value="Genomic_DNA"/>
</dbReference>
<comment type="pathway">
    <text evidence="1">Protein modification; protein ubiquitination.</text>
</comment>
<dbReference type="SUPFAM" id="SSF57850">
    <property type="entry name" value="RING/U-box"/>
    <property type="match status" value="1"/>
</dbReference>
<gene>
    <name evidence="5" type="ORF">Dsin_003900</name>
</gene>
<keyword evidence="2" id="KW-0808">Transferase</keyword>
<evidence type="ECO:0000259" key="4">
    <source>
        <dbReference type="PROSITE" id="PS51698"/>
    </source>
</evidence>
<dbReference type="InterPro" id="IPR003613">
    <property type="entry name" value="Ubox_domain"/>
</dbReference>
<dbReference type="GO" id="GO:0016567">
    <property type="term" value="P:protein ubiquitination"/>
    <property type="evidence" value="ECO:0007669"/>
    <property type="project" value="InterPro"/>
</dbReference>
<dbReference type="AlphaFoldDB" id="A0AAE0B9T4"/>
<proteinExistence type="predicted"/>
<comment type="caution">
    <text evidence="5">The sequence shown here is derived from an EMBL/GenBank/DDBJ whole genome shotgun (WGS) entry which is preliminary data.</text>
</comment>
<evidence type="ECO:0000313" key="6">
    <source>
        <dbReference type="Proteomes" id="UP001281410"/>
    </source>
</evidence>